<organism evidence="1 2">
    <name type="scientific">Malus domestica</name>
    <name type="common">Apple</name>
    <name type="synonym">Pyrus malus</name>
    <dbReference type="NCBI Taxonomy" id="3750"/>
    <lineage>
        <taxon>Eukaryota</taxon>
        <taxon>Viridiplantae</taxon>
        <taxon>Streptophyta</taxon>
        <taxon>Embryophyta</taxon>
        <taxon>Tracheophyta</taxon>
        <taxon>Spermatophyta</taxon>
        <taxon>Magnoliopsida</taxon>
        <taxon>eudicotyledons</taxon>
        <taxon>Gunneridae</taxon>
        <taxon>Pentapetalae</taxon>
        <taxon>rosids</taxon>
        <taxon>fabids</taxon>
        <taxon>Rosales</taxon>
        <taxon>Rosaceae</taxon>
        <taxon>Amygdaloideae</taxon>
        <taxon>Maleae</taxon>
        <taxon>Malus</taxon>
    </lineage>
</organism>
<evidence type="ECO:0000313" key="2">
    <source>
        <dbReference type="Proteomes" id="UP000290289"/>
    </source>
</evidence>
<protein>
    <submittedName>
        <fullName evidence="1">Uncharacterized protein</fullName>
    </submittedName>
</protein>
<dbReference type="AlphaFoldDB" id="A0A498ID50"/>
<gene>
    <name evidence="1" type="ORF">DVH24_034797</name>
</gene>
<dbReference type="EMBL" id="RDQH01000338">
    <property type="protein sequence ID" value="RXH81376.1"/>
    <property type="molecule type" value="Genomic_DNA"/>
</dbReference>
<evidence type="ECO:0000313" key="1">
    <source>
        <dbReference type="EMBL" id="RXH81376.1"/>
    </source>
</evidence>
<reference evidence="1 2" key="1">
    <citation type="submission" date="2018-10" db="EMBL/GenBank/DDBJ databases">
        <title>A high-quality apple genome assembly.</title>
        <authorList>
            <person name="Hu J."/>
        </authorList>
    </citation>
    <scope>NUCLEOTIDE SEQUENCE [LARGE SCALE GENOMIC DNA]</scope>
    <source>
        <strain evidence="2">cv. HFTH1</strain>
        <tissue evidence="1">Young leaf</tissue>
    </source>
</reference>
<proteinExistence type="predicted"/>
<sequence length="99" mass="10863">MGLVPVRRRHRHQQKARIVCGAVHERKNEPKTSQLALGPIITKAQRAGDVGHGYPNDAGCGNLLEMVNGTTSGGFLWSKQAMVHQRTKFFGDRGKVSTL</sequence>
<comment type="caution">
    <text evidence="1">The sequence shown here is derived from an EMBL/GenBank/DDBJ whole genome shotgun (WGS) entry which is preliminary data.</text>
</comment>
<keyword evidence="2" id="KW-1185">Reference proteome</keyword>
<accession>A0A498ID50</accession>
<name>A0A498ID50_MALDO</name>
<dbReference type="Proteomes" id="UP000290289">
    <property type="component" value="Chromosome 12"/>
</dbReference>